<evidence type="ECO:0000259" key="10">
    <source>
        <dbReference type="PROSITE" id="PS50893"/>
    </source>
</evidence>
<dbReference type="SUPFAM" id="SSF52540">
    <property type="entry name" value="P-loop containing nucleoside triphosphate hydrolases"/>
    <property type="match status" value="1"/>
</dbReference>
<accession>A0ABS5HKG4</accession>
<dbReference type="InterPro" id="IPR003593">
    <property type="entry name" value="AAA+_ATPase"/>
</dbReference>
<dbReference type="PROSITE" id="PS00211">
    <property type="entry name" value="ABC_TRANSPORTER_1"/>
    <property type="match status" value="1"/>
</dbReference>
<evidence type="ECO:0000256" key="2">
    <source>
        <dbReference type="ARBA" id="ARBA00005417"/>
    </source>
</evidence>
<proteinExistence type="inferred from homology"/>
<evidence type="ECO:0000256" key="7">
    <source>
        <dbReference type="ARBA" id="ARBA00022840"/>
    </source>
</evidence>
<feature type="domain" description="ABC transporter" evidence="10">
    <location>
        <begin position="5"/>
        <end position="248"/>
    </location>
</feature>
<dbReference type="Proteomes" id="UP000682951">
    <property type="component" value="Unassembled WGS sequence"/>
</dbReference>
<keyword evidence="5" id="KW-0997">Cell inner membrane</keyword>
<reference evidence="11 12" key="1">
    <citation type="submission" date="2021-04" db="EMBL/GenBank/DDBJ databases">
        <title>Molecular and phenotypic characterization and identification of bacterial isolates recovered from the Anatolian ground squirrels (Spermophilus xanthoprymnus) and which have the potential to form a new species in the Campylobacter genus.</title>
        <authorList>
            <person name="Aydin F."/>
            <person name="Abay S."/>
            <person name="Kayman T."/>
            <person name="Karakaya E."/>
            <person name="Mustak H.K."/>
            <person name="Mustak I.B."/>
            <person name="Bilgin N."/>
            <person name="Duzler A."/>
            <person name="Sahin O."/>
            <person name="Guran O."/>
            <person name="Saticioglu I.B."/>
        </authorList>
    </citation>
    <scope>NUCLEOTIDE SEQUENCE [LARGE SCALE GENOMIC DNA]</scope>
    <source>
        <strain evidence="12">faydin-G24</strain>
    </source>
</reference>
<keyword evidence="7 11" id="KW-0067">ATP-binding</keyword>
<evidence type="ECO:0000313" key="11">
    <source>
        <dbReference type="EMBL" id="MBR8464642.1"/>
    </source>
</evidence>
<evidence type="ECO:0000256" key="8">
    <source>
        <dbReference type="ARBA" id="ARBA00022967"/>
    </source>
</evidence>
<gene>
    <name evidence="11" type="ORF">KDD93_08730</name>
</gene>
<dbReference type="GO" id="GO:0005524">
    <property type="term" value="F:ATP binding"/>
    <property type="evidence" value="ECO:0007669"/>
    <property type="project" value="UniProtKB-KW"/>
</dbReference>
<evidence type="ECO:0000256" key="5">
    <source>
        <dbReference type="ARBA" id="ARBA00022519"/>
    </source>
</evidence>
<name>A0ABS5HKG4_9BACT</name>
<organism evidence="11 12">
    <name type="scientific">Campylobacter anatolicus</name>
    <dbReference type="NCBI Taxonomy" id="2829105"/>
    <lineage>
        <taxon>Bacteria</taxon>
        <taxon>Pseudomonadati</taxon>
        <taxon>Campylobacterota</taxon>
        <taxon>Epsilonproteobacteria</taxon>
        <taxon>Campylobacterales</taxon>
        <taxon>Campylobacteraceae</taxon>
        <taxon>Campylobacter</taxon>
    </lineage>
</organism>
<keyword evidence="12" id="KW-1185">Reference proteome</keyword>
<dbReference type="CDD" id="cd03257">
    <property type="entry name" value="ABC_NikE_OppD_transporters"/>
    <property type="match status" value="1"/>
</dbReference>
<keyword evidence="9" id="KW-0472">Membrane</keyword>
<comment type="caution">
    <text evidence="11">The sequence shown here is derived from an EMBL/GenBank/DDBJ whole genome shotgun (WGS) entry which is preliminary data.</text>
</comment>
<dbReference type="RefSeq" id="WP_212139611.1">
    <property type="nucleotide sequence ID" value="NZ_JAGSSW010000010.1"/>
</dbReference>
<evidence type="ECO:0000256" key="4">
    <source>
        <dbReference type="ARBA" id="ARBA00022475"/>
    </source>
</evidence>
<dbReference type="PANTHER" id="PTHR43297">
    <property type="entry name" value="OLIGOPEPTIDE TRANSPORT ATP-BINDING PROTEIN APPD"/>
    <property type="match status" value="1"/>
</dbReference>
<dbReference type="InterPro" id="IPR027417">
    <property type="entry name" value="P-loop_NTPase"/>
</dbReference>
<comment type="similarity">
    <text evidence="2">Belongs to the ABC transporter superfamily.</text>
</comment>
<evidence type="ECO:0000256" key="3">
    <source>
        <dbReference type="ARBA" id="ARBA00022448"/>
    </source>
</evidence>
<dbReference type="PROSITE" id="PS50893">
    <property type="entry name" value="ABC_TRANSPORTER_2"/>
    <property type="match status" value="1"/>
</dbReference>
<protein>
    <submittedName>
        <fullName evidence="11">ABC transporter ATP-binding protein</fullName>
    </submittedName>
</protein>
<dbReference type="InterPro" id="IPR050388">
    <property type="entry name" value="ABC_Ni/Peptide_Import"/>
</dbReference>
<dbReference type="InterPro" id="IPR003439">
    <property type="entry name" value="ABC_transporter-like_ATP-bd"/>
</dbReference>
<evidence type="ECO:0000256" key="1">
    <source>
        <dbReference type="ARBA" id="ARBA00004417"/>
    </source>
</evidence>
<dbReference type="Gene3D" id="3.40.50.300">
    <property type="entry name" value="P-loop containing nucleotide triphosphate hydrolases"/>
    <property type="match status" value="1"/>
</dbReference>
<sequence length="263" mass="29087">MSEILSVKNLIITDKISQKILINNISFALKECSTLGIVGESGSGKTMICKAIMGLCEENLNISGKIEFNGENLLSLNQITLNKIRGKKISLITQNALTALDPLYTIKDQFYESLNLKDKKVALKLTLFWLDKMGLNATKTAAAYPHELSGGQLQRAIIALALAQDPDIIIADEPTSALDTINAKEILNIFKFIKNDCKKSLIFVSHDLGAVAFLSDEILLMQHSNLVEFGTKDKFFSSPKSQSAKNLINTHKELFSRFNQCFA</sequence>
<dbReference type="SMART" id="SM00382">
    <property type="entry name" value="AAA"/>
    <property type="match status" value="1"/>
</dbReference>
<evidence type="ECO:0000256" key="9">
    <source>
        <dbReference type="ARBA" id="ARBA00023136"/>
    </source>
</evidence>
<evidence type="ECO:0000313" key="12">
    <source>
        <dbReference type="Proteomes" id="UP000682951"/>
    </source>
</evidence>
<comment type="subcellular location">
    <subcellularLocation>
        <location evidence="1">Cell inner membrane</location>
        <topology evidence="1">Peripheral membrane protein</topology>
    </subcellularLocation>
</comment>
<keyword evidence="8" id="KW-1278">Translocase</keyword>
<dbReference type="EMBL" id="JAGSSW010000010">
    <property type="protein sequence ID" value="MBR8464642.1"/>
    <property type="molecule type" value="Genomic_DNA"/>
</dbReference>
<keyword evidence="4" id="KW-1003">Cell membrane</keyword>
<keyword evidence="6" id="KW-0547">Nucleotide-binding</keyword>
<evidence type="ECO:0000256" key="6">
    <source>
        <dbReference type="ARBA" id="ARBA00022741"/>
    </source>
</evidence>
<dbReference type="Pfam" id="PF00005">
    <property type="entry name" value="ABC_tran"/>
    <property type="match status" value="1"/>
</dbReference>
<keyword evidence="3" id="KW-0813">Transport</keyword>
<dbReference type="PANTHER" id="PTHR43297:SF14">
    <property type="entry name" value="ATPASE AAA-TYPE CORE DOMAIN-CONTAINING PROTEIN"/>
    <property type="match status" value="1"/>
</dbReference>
<dbReference type="InterPro" id="IPR017871">
    <property type="entry name" value="ABC_transporter-like_CS"/>
</dbReference>